<feature type="transmembrane region" description="Helical" evidence="6">
    <location>
        <begin position="188"/>
        <end position="211"/>
    </location>
</feature>
<feature type="transmembrane region" description="Helical" evidence="6">
    <location>
        <begin position="118"/>
        <end position="137"/>
    </location>
</feature>
<dbReference type="GO" id="GO:0006825">
    <property type="term" value="P:copper ion transport"/>
    <property type="evidence" value="ECO:0007669"/>
    <property type="project" value="InterPro"/>
</dbReference>
<name>A0A0S2TDV5_9GAMM</name>
<dbReference type="GO" id="GO:0046688">
    <property type="term" value="P:response to copper ion"/>
    <property type="evidence" value="ECO:0007669"/>
    <property type="project" value="UniProtKB-UniRule"/>
</dbReference>
<evidence type="ECO:0000256" key="2">
    <source>
        <dbReference type="ARBA" id="ARBA00022475"/>
    </source>
</evidence>
<evidence type="ECO:0000256" key="6">
    <source>
        <dbReference type="RuleBase" id="RU369037"/>
    </source>
</evidence>
<comment type="function">
    <text evidence="6">Involved in copper resistance.</text>
</comment>
<gene>
    <name evidence="8" type="ORF">Tel_09260</name>
</gene>
<dbReference type="InterPro" id="IPR032694">
    <property type="entry name" value="CopC/D"/>
</dbReference>
<evidence type="ECO:0000256" key="1">
    <source>
        <dbReference type="ARBA" id="ARBA00004651"/>
    </source>
</evidence>
<feature type="transmembrane region" description="Helical" evidence="6">
    <location>
        <begin position="16"/>
        <end position="33"/>
    </location>
</feature>
<accession>A0A0S2TDV5</accession>
<evidence type="ECO:0000256" key="5">
    <source>
        <dbReference type="ARBA" id="ARBA00023136"/>
    </source>
</evidence>
<keyword evidence="5 6" id="KW-0472">Membrane</keyword>
<feature type="transmembrane region" description="Helical" evidence="6">
    <location>
        <begin position="276"/>
        <end position="300"/>
    </location>
</feature>
<dbReference type="PANTHER" id="PTHR34820:SF4">
    <property type="entry name" value="INNER MEMBRANE PROTEIN YEBZ"/>
    <property type="match status" value="1"/>
</dbReference>
<comment type="subcellular location">
    <subcellularLocation>
        <location evidence="6">Cell inner membrane</location>
        <topology evidence="6">Multi-pass membrane protein</topology>
    </subcellularLocation>
    <subcellularLocation>
        <location evidence="1">Cell membrane</location>
        <topology evidence="1">Multi-pass membrane protein</topology>
    </subcellularLocation>
</comment>
<proteinExistence type="inferred from homology"/>
<sequence>MSSAALAVASESLDRLALALVCALAVATLWLAPPTSTREAARRTWLLAGAGVIMLAAAGIELLLRTAVMADVAPAQAWGFIPKVLGHSDYGLYWQGRLGAWGVMLLAWLWIWRRGWSAGAAAVLLGTVLATALLVSVTSHAGEDGLWSWVNLINTLHLVSTALWGGAVILYALWVLPELRQGEQWRHIGERAVGLSALATLALALVLLSGIFNSWRQLAGLSDLWTSAYGWALSIKLGLVAVMMTIGALNRFYWVPQLVAAARREPAAAAASAQRFLVILRIDGLVFVAVLITAVVLGTLPPPAHNTG</sequence>
<evidence type="ECO:0000256" key="3">
    <source>
        <dbReference type="ARBA" id="ARBA00022692"/>
    </source>
</evidence>
<protein>
    <recommendedName>
        <fullName evidence="6">Copper resistance protein D</fullName>
    </recommendedName>
</protein>
<comment type="similarity">
    <text evidence="6">Belongs to the CopD family.</text>
</comment>
<dbReference type="Proteomes" id="UP000055136">
    <property type="component" value="Chromosome"/>
</dbReference>
<dbReference type="STRING" id="1748243.Tel_09260"/>
<evidence type="ECO:0000256" key="4">
    <source>
        <dbReference type="ARBA" id="ARBA00022989"/>
    </source>
</evidence>
<keyword evidence="6" id="KW-0997">Cell inner membrane</keyword>
<evidence type="ECO:0000313" key="9">
    <source>
        <dbReference type="Proteomes" id="UP000055136"/>
    </source>
</evidence>
<reference evidence="8" key="1">
    <citation type="submission" date="2015-10" db="EMBL/GenBank/DDBJ databases">
        <title>Description of Candidatus Tenderia electrophaga gen. nov, sp. nov., an Uncultivated Electroautotroph from a Biocathode Enrichment.</title>
        <authorList>
            <person name="Eddie B.J."/>
            <person name="Malanoski A.P."/>
            <person name="Wang Z."/>
            <person name="Hall R.J."/>
            <person name="Oh S.D."/>
            <person name="Heiner C."/>
            <person name="Lin B."/>
            <person name="Strycharz-Glaven S.M."/>
        </authorList>
    </citation>
    <scope>NUCLEOTIDE SEQUENCE [LARGE SCALE GENOMIC DNA]</scope>
    <source>
        <strain evidence="8">NRL1</strain>
    </source>
</reference>
<dbReference type="KEGG" id="tee:Tel_09260"/>
<keyword evidence="4 6" id="KW-1133">Transmembrane helix</keyword>
<dbReference type="Pfam" id="PF05425">
    <property type="entry name" value="CopD"/>
    <property type="match status" value="1"/>
</dbReference>
<dbReference type="AlphaFoldDB" id="A0A0S2TDV5"/>
<dbReference type="EMBL" id="CP013099">
    <property type="protein sequence ID" value="ALP53326.1"/>
    <property type="molecule type" value="Genomic_DNA"/>
</dbReference>
<organism evidence="8 9">
    <name type="scientific">Candidatus Tenderia electrophaga</name>
    <dbReference type="NCBI Taxonomy" id="1748243"/>
    <lineage>
        <taxon>Bacteria</taxon>
        <taxon>Pseudomonadati</taxon>
        <taxon>Pseudomonadota</taxon>
        <taxon>Gammaproteobacteria</taxon>
        <taxon>Candidatus Tenderiales</taxon>
        <taxon>Candidatus Tenderiaceae</taxon>
        <taxon>Candidatus Tenderia</taxon>
    </lineage>
</organism>
<dbReference type="PANTHER" id="PTHR34820">
    <property type="entry name" value="INNER MEMBRANE PROTEIN YEBZ"/>
    <property type="match status" value="1"/>
</dbReference>
<dbReference type="GO" id="GO:0005886">
    <property type="term" value="C:plasma membrane"/>
    <property type="evidence" value="ECO:0007669"/>
    <property type="project" value="UniProtKB-SubCell"/>
</dbReference>
<keyword evidence="9" id="KW-1185">Reference proteome</keyword>
<feature type="domain" description="Copper resistance protein D" evidence="7">
    <location>
        <begin position="195"/>
        <end position="297"/>
    </location>
</feature>
<dbReference type="InterPro" id="IPR008457">
    <property type="entry name" value="Cu-R_CopD_dom"/>
</dbReference>
<keyword evidence="6" id="KW-0186">Copper</keyword>
<evidence type="ECO:0000259" key="7">
    <source>
        <dbReference type="Pfam" id="PF05425"/>
    </source>
</evidence>
<keyword evidence="2 6" id="KW-1003">Cell membrane</keyword>
<feature type="transmembrane region" description="Helical" evidence="6">
    <location>
        <begin position="157"/>
        <end position="176"/>
    </location>
</feature>
<feature type="transmembrane region" description="Helical" evidence="6">
    <location>
        <begin position="231"/>
        <end position="255"/>
    </location>
</feature>
<keyword evidence="3 6" id="KW-0812">Transmembrane</keyword>
<feature type="transmembrane region" description="Helical" evidence="6">
    <location>
        <begin position="45"/>
        <end position="64"/>
    </location>
</feature>
<feature type="transmembrane region" description="Helical" evidence="6">
    <location>
        <begin position="92"/>
        <end position="111"/>
    </location>
</feature>
<evidence type="ECO:0000313" key="8">
    <source>
        <dbReference type="EMBL" id="ALP53326.1"/>
    </source>
</evidence>